<feature type="region of interest" description="Disordered" evidence="1">
    <location>
        <begin position="28"/>
        <end position="54"/>
    </location>
</feature>
<organism evidence="2">
    <name type="scientific">Albugo laibachii Nc14</name>
    <dbReference type="NCBI Taxonomy" id="890382"/>
    <lineage>
        <taxon>Eukaryota</taxon>
        <taxon>Sar</taxon>
        <taxon>Stramenopiles</taxon>
        <taxon>Oomycota</taxon>
        <taxon>Peronosporomycetes</taxon>
        <taxon>Albuginales</taxon>
        <taxon>Albuginaceae</taxon>
        <taxon>Albugo</taxon>
    </lineage>
</organism>
<evidence type="ECO:0000313" key="2">
    <source>
        <dbReference type="EMBL" id="CCA19927.1"/>
    </source>
</evidence>
<sequence length="156" mass="17451">MPTFGKDEPIVSYNFDACTKKLQASQNARKGSSGYLFELPASPKNTGGKSLKKKRTRLSLPTPLCIERYETSEEPKHLPSDEENEPETTTDANPFSSLLAASKVSVSTCDSTQENCEITIKENANSRPRRWDTITCEKRQTAKVSRPTKKYVICRS</sequence>
<name>F0WFE5_9STRA</name>
<feature type="region of interest" description="Disordered" evidence="1">
    <location>
        <begin position="68"/>
        <end position="97"/>
    </location>
</feature>
<proteinExistence type="predicted"/>
<gene>
    <name evidence="2" type="primary">AlNc14C82G5334</name>
    <name evidence="2" type="ORF">ALNC14_060700</name>
</gene>
<reference evidence="2" key="1">
    <citation type="journal article" date="2011" name="PLoS Biol.">
        <title>Gene gain and loss during evolution of obligate parasitism in the white rust pathogen of Arabidopsis thaliana.</title>
        <authorList>
            <person name="Kemen E."/>
            <person name="Gardiner A."/>
            <person name="Schultz-Larsen T."/>
            <person name="Kemen A.C."/>
            <person name="Balmuth A.L."/>
            <person name="Robert-Seilaniantz A."/>
            <person name="Bailey K."/>
            <person name="Holub E."/>
            <person name="Studholme D.J."/>
            <person name="Maclean D."/>
            <person name="Jones J.D."/>
        </authorList>
    </citation>
    <scope>NUCLEOTIDE SEQUENCE</scope>
</reference>
<dbReference type="AlphaFoldDB" id="F0WFE5"/>
<feature type="compositionally biased region" description="Basic and acidic residues" evidence="1">
    <location>
        <begin position="68"/>
        <end position="80"/>
    </location>
</feature>
<dbReference type="EMBL" id="FR824127">
    <property type="protein sequence ID" value="CCA19927.1"/>
    <property type="molecule type" value="Genomic_DNA"/>
</dbReference>
<accession>F0WFE5</accession>
<protein>
    <submittedName>
        <fullName evidence="2">AlNc14C82G5334 protein</fullName>
    </submittedName>
</protein>
<reference evidence="2" key="2">
    <citation type="submission" date="2011-02" db="EMBL/GenBank/DDBJ databases">
        <authorList>
            <person name="MacLean D."/>
        </authorList>
    </citation>
    <scope>NUCLEOTIDE SEQUENCE</scope>
</reference>
<evidence type="ECO:0000256" key="1">
    <source>
        <dbReference type="SAM" id="MobiDB-lite"/>
    </source>
</evidence>
<dbReference type="HOGENOM" id="CLU_1689935_0_0_1"/>